<evidence type="ECO:0000256" key="1">
    <source>
        <dbReference type="SAM" id="Phobius"/>
    </source>
</evidence>
<reference evidence="2" key="2">
    <citation type="submission" date="2025-08" db="UniProtKB">
        <authorList>
            <consortium name="Ensembl"/>
        </authorList>
    </citation>
    <scope>IDENTIFICATION</scope>
</reference>
<name>A0A8W4FB54_PIG</name>
<dbReference type="Ensembl" id="ENSSSCT00000099272.1">
    <property type="protein sequence ID" value="ENSSSCP00000076082.1"/>
    <property type="gene ID" value="ENSSSCG00000057077.1"/>
</dbReference>
<keyword evidence="1" id="KW-1133">Transmembrane helix</keyword>
<keyword evidence="1" id="KW-0812">Transmembrane</keyword>
<evidence type="ECO:0000313" key="2">
    <source>
        <dbReference type="Ensembl" id="ENSSSCP00000076082.1"/>
    </source>
</evidence>
<accession>A0A8W4FB54</accession>
<keyword evidence="1" id="KW-0472">Membrane</keyword>
<reference evidence="2" key="3">
    <citation type="submission" date="2025-09" db="UniProtKB">
        <authorList>
            <consortium name="Ensembl"/>
        </authorList>
    </citation>
    <scope>IDENTIFICATION</scope>
</reference>
<dbReference type="AlphaFoldDB" id="A0A8W4FB54"/>
<sequence length="73" mass="8698">MKHNKSKVCVTQFIVIFALLWWSVTKPSISLMYACTFMNFLHSVLYCNAYLRKYTIKNTIPKSTIFLIWYFCS</sequence>
<feature type="transmembrane region" description="Helical" evidence="1">
    <location>
        <begin position="7"/>
        <end position="24"/>
    </location>
</feature>
<protein>
    <submittedName>
        <fullName evidence="2">Uncharacterized protein</fullName>
    </submittedName>
</protein>
<keyword evidence="3" id="KW-1185">Reference proteome</keyword>
<dbReference type="Proteomes" id="UP000008227">
    <property type="component" value="Chromosome X"/>
</dbReference>
<feature type="transmembrane region" description="Helical" evidence="1">
    <location>
        <begin position="30"/>
        <end position="51"/>
    </location>
</feature>
<evidence type="ECO:0000313" key="3">
    <source>
        <dbReference type="Proteomes" id="UP000008227"/>
    </source>
</evidence>
<organism evidence="2 3">
    <name type="scientific">Sus scrofa</name>
    <name type="common">Pig</name>
    <dbReference type="NCBI Taxonomy" id="9823"/>
    <lineage>
        <taxon>Eukaryota</taxon>
        <taxon>Metazoa</taxon>
        <taxon>Chordata</taxon>
        <taxon>Craniata</taxon>
        <taxon>Vertebrata</taxon>
        <taxon>Euteleostomi</taxon>
        <taxon>Mammalia</taxon>
        <taxon>Eutheria</taxon>
        <taxon>Laurasiatheria</taxon>
        <taxon>Artiodactyla</taxon>
        <taxon>Suina</taxon>
        <taxon>Suidae</taxon>
        <taxon>Sus</taxon>
    </lineage>
</organism>
<proteinExistence type="predicted"/>
<reference evidence="2" key="1">
    <citation type="journal article" date="2020" name="Gigascience">
        <title>An improved pig reference genome sequence to enable pig genetics and genomics research.</title>
        <authorList>
            <person name="Warr A."/>
            <person name="Affara N."/>
            <person name="Aken B."/>
            <person name="Beiki H."/>
            <person name="Bickhart D.M."/>
            <person name="Billis K."/>
            <person name="Chow W."/>
            <person name="Eory L."/>
            <person name="Finlayson H.A."/>
            <person name="Flicek P."/>
            <person name="Giron C.G."/>
            <person name="Griffin D.K."/>
            <person name="Hall R."/>
            <person name="Hannum G."/>
            <person name="Hourlier T."/>
            <person name="Howe K."/>
            <person name="Hume D.A."/>
            <person name="Izuogu O."/>
            <person name="Kim K."/>
            <person name="Koren S."/>
            <person name="Liu H."/>
            <person name="Manchanda N."/>
            <person name="Martin F.J."/>
            <person name="Nonneman D.J."/>
            <person name="O'Connor R.E."/>
            <person name="Phillippy A.M."/>
            <person name="Rohrer G.A."/>
            <person name="Rosen B.D."/>
            <person name="Rund L.A."/>
            <person name="Sargent C.A."/>
            <person name="Schook L.B."/>
            <person name="Schroeder S.G."/>
            <person name="Schwartz A.S."/>
            <person name="Skinner B.M."/>
            <person name="Talbot R."/>
            <person name="Tseng E."/>
            <person name="Tuggle C.K."/>
            <person name="Watson M."/>
            <person name="Smith T.P.L."/>
            <person name="Archibald A.L."/>
        </authorList>
    </citation>
    <scope>NUCLEOTIDE SEQUENCE [LARGE SCALE GENOMIC DNA]</scope>
    <source>
        <strain evidence="2">Duroc</strain>
    </source>
</reference>